<evidence type="ECO:0000256" key="6">
    <source>
        <dbReference type="SAM" id="Phobius"/>
    </source>
</evidence>
<dbReference type="PANTHER" id="PTHR30619">
    <property type="entry name" value="DNA INTERNALIZATION/COMPETENCE PROTEIN COMEC/REC2"/>
    <property type="match status" value="1"/>
</dbReference>
<keyword evidence="5 6" id="KW-0472">Membrane</keyword>
<protein>
    <submittedName>
        <fullName evidence="8">DNA internalization-related competence protein ComEC/Rec2</fullName>
    </submittedName>
</protein>
<feature type="transmembrane region" description="Helical" evidence="6">
    <location>
        <begin position="342"/>
        <end position="358"/>
    </location>
</feature>
<evidence type="ECO:0000259" key="7">
    <source>
        <dbReference type="SMART" id="SM00849"/>
    </source>
</evidence>
<organism evidence="8 9">
    <name type="scientific">Halomonas halophila</name>
    <dbReference type="NCBI Taxonomy" id="29573"/>
    <lineage>
        <taxon>Bacteria</taxon>
        <taxon>Pseudomonadati</taxon>
        <taxon>Pseudomonadota</taxon>
        <taxon>Gammaproteobacteria</taxon>
        <taxon>Oceanospirillales</taxon>
        <taxon>Halomonadaceae</taxon>
        <taxon>Halomonas</taxon>
    </lineage>
</organism>
<gene>
    <name evidence="8" type="ORF">HHA04nite_02680</name>
</gene>
<dbReference type="InterPro" id="IPR052159">
    <property type="entry name" value="Competence_DNA_uptake"/>
</dbReference>
<comment type="caution">
    <text evidence="8">The sequence shown here is derived from an EMBL/GenBank/DDBJ whole genome shotgun (WGS) entry which is preliminary data.</text>
</comment>
<proteinExistence type="predicted"/>
<dbReference type="Pfam" id="PF00753">
    <property type="entry name" value="Lactamase_B"/>
    <property type="match status" value="1"/>
</dbReference>
<dbReference type="InterPro" id="IPR035681">
    <property type="entry name" value="ComA-like_MBL"/>
</dbReference>
<evidence type="ECO:0000256" key="2">
    <source>
        <dbReference type="ARBA" id="ARBA00022475"/>
    </source>
</evidence>
<dbReference type="SUPFAM" id="SSF56281">
    <property type="entry name" value="Metallo-hydrolase/oxidoreductase"/>
    <property type="match status" value="1"/>
</dbReference>
<keyword evidence="9" id="KW-1185">Reference proteome</keyword>
<dbReference type="Proteomes" id="UP000321121">
    <property type="component" value="Unassembled WGS sequence"/>
</dbReference>
<dbReference type="PANTHER" id="PTHR30619:SF1">
    <property type="entry name" value="RECOMBINATION PROTEIN 2"/>
    <property type="match status" value="1"/>
</dbReference>
<keyword evidence="2" id="KW-1003">Cell membrane</keyword>
<evidence type="ECO:0000256" key="5">
    <source>
        <dbReference type="ARBA" id="ARBA00023136"/>
    </source>
</evidence>
<dbReference type="InterPro" id="IPR004797">
    <property type="entry name" value="Competence_ComEC/Rec2"/>
</dbReference>
<reference evidence="8 9" key="1">
    <citation type="submission" date="2019-07" db="EMBL/GenBank/DDBJ databases">
        <title>Whole genome shotgun sequence of Halomonas halophila NBRC 102604.</title>
        <authorList>
            <person name="Hosoyama A."/>
            <person name="Uohara A."/>
            <person name="Ohji S."/>
            <person name="Ichikawa N."/>
        </authorList>
    </citation>
    <scope>NUCLEOTIDE SEQUENCE [LARGE SCALE GENOMIC DNA]</scope>
    <source>
        <strain evidence="8 9">NBRC 102604</strain>
    </source>
</reference>
<keyword evidence="4 6" id="KW-1133">Transmembrane helix</keyword>
<feature type="transmembrane region" description="Helical" evidence="6">
    <location>
        <begin position="462"/>
        <end position="481"/>
    </location>
</feature>
<dbReference type="Gene3D" id="3.60.15.10">
    <property type="entry name" value="Ribonuclease Z/Hydroxyacylglutathione hydrolase-like"/>
    <property type="match status" value="1"/>
</dbReference>
<feature type="transmembrane region" description="Helical" evidence="6">
    <location>
        <begin position="402"/>
        <end position="425"/>
    </location>
</feature>
<dbReference type="InterPro" id="IPR036866">
    <property type="entry name" value="RibonucZ/Hydroxyglut_hydro"/>
</dbReference>
<sequence>MATGLALPLALAALLGTLIGALADQGAFTAWPQAVGLSLLVGLAACRWRLVLLLSMVALVAGQLSVLRGGELPDGLTRQDLAVEGRLTSVVREGVLTRLTLAVSDCEPLAAGLPRCDRLSRVRLNAYDAPVMSVGERWRLTVRLRPPAGFANPDAFDYRAWLRREGIHATGYVREAPPPARLEAADGSIRRWALARLDERDLSPRTTRWLAALTLGVGERLSDDDWALLNASGTTHLMVISGLHVGLVAGVALWLSRGVSRLVAPGRWRMAIWPWWAAGVAAAAYAWLAGLEPPALRAMIMALVGLWVASGRHAPGPWQAWWLALALVVILDPLAVWRPGGWLSFGAVAWLILIWQGRPRPIGWRGWLWALVRSQLLLAPVMAGAVLLAFDRFAPAAPLVNLVAVPLVGSVMVPLGLAGWALAWVPPLADLAWSAFGTLAEGLALGLETAARLAPLQEPAPAVAQALGVALVLIGLLWGLPGLAGRLRLAGTALLLACGTLGLSPSSPAPGEVRVRVHDVGQGQLVALRTARYRALIDTGPRFPSGFMPLSTLWPEGQRFDDVIVSHADLDHAGGVEALMMEHSVGRYLAPPGSALPVATEPCVAGLAWQRDGVDFRVLWPPAGAAGLSANDGSCVLLITAGQQRLLITGDAGVRVEHELLAWLEGPIEALVAGHHGSATSSSPGFLAAVRPRQVIFSAGRDNRFGHPAASVVRRFRRLGSCLWNTAQDGAVTLWLGGEGRVEPARPAAWRRGGVGRGCLALESPAMTPEAPVTARGR</sequence>
<dbReference type="Pfam" id="PF13567">
    <property type="entry name" value="DUF4131"/>
    <property type="match status" value="1"/>
</dbReference>
<feature type="transmembrane region" description="Helical" evidence="6">
    <location>
        <begin position="237"/>
        <end position="256"/>
    </location>
</feature>
<dbReference type="InterPro" id="IPR001279">
    <property type="entry name" value="Metallo-B-lactamas"/>
</dbReference>
<dbReference type="EMBL" id="BJUS01000001">
    <property type="protein sequence ID" value="GEK71724.1"/>
    <property type="molecule type" value="Genomic_DNA"/>
</dbReference>
<dbReference type="InterPro" id="IPR004477">
    <property type="entry name" value="ComEC_N"/>
</dbReference>
<dbReference type="NCBIfam" id="TIGR00360">
    <property type="entry name" value="ComEC_N-term"/>
    <property type="match status" value="1"/>
</dbReference>
<name>A0ABQ0TZM6_9GAMM</name>
<evidence type="ECO:0000256" key="1">
    <source>
        <dbReference type="ARBA" id="ARBA00004651"/>
    </source>
</evidence>
<dbReference type="Pfam" id="PF03772">
    <property type="entry name" value="Competence"/>
    <property type="match status" value="1"/>
</dbReference>
<dbReference type="SMART" id="SM00849">
    <property type="entry name" value="Lactamase_B"/>
    <property type="match status" value="1"/>
</dbReference>
<evidence type="ECO:0000313" key="8">
    <source>
        <dbReference type="EMBL" id="GEK71724.1"/>
    </source>
</evidence>
<dbReference type="RefSeq" id="WP_146907372.1">
    <property type="nucleotide sequence ID" value="NZ_BJUS01000001.1"/>
</dbReference>
<dbReference type="InterPro" id="IPR025405">
    <property type="entry name" value="DUF4131"/>
</dbReference>
<comment type="subcellular location">
    <subcellularLocation>
        <location evidence="1">Cell membrane</location>
        <topology evidence="1">Multi-pass membrane protein</topology>
    </subcellularLocation>
</comment>
<dbReference type="NCBIfam" id="TIGR00361">
    <property type="entry name" value="ComEC_Rec2"/>
    <property type="match status" value="1"/>
</dbReference>
<feature type="transmembrane region" description="Helical" evidence="6">
    <location>
        <begin position="268"/>
        <end position="288"/>
    </location>
</feature>
<evidence type="ECO:0000256" key="3">
    <source>
        <dbReference type="ARBA" id="ARBA00022692"/>
    </source>
</evidence>
<keyword evidence="3 6" id="KW-0812">Transmembrane</keyword>
<feature type="transmembrane region" description="Helical" evidence="6">
    <location>
        <begin position="39"/>
        <end position="61"/>
    </location>
</feature>
<accession>A0ABQ0TZM6</accession>
<feature type="transmembrane region" description="Helical" evidence="6">
    <location>
        <begin position="370"/>
        <end position="390"/>
    </location>
</feature>
<evidence type="ECO:0000313" key="9">
    <source>
        <dbReference type="Proteomes" id="UP000321121"/>
    </source>
</evidence>
<evidence type="ECO:0000256" key="4">
    <source>
        <dbReference type="ARBA" id="ARBA00022989"/>
    </source>
</evidence>
<feature type="transmembrane region" description="Helical" evidence="6">
    <location>
        <begin position="320"/>
        <end position="337"/>
    </location>
</feature>
<feature type="domain" description="Metallo-beta-lactamase" evidence="7">
    <location>
        <begin position="522"/>
        <end position="701"/>
    </location>
</feature>
<dbReference type="CDD" id="cd07731">
    <property type="entry name" value="ComA-like_MBL-fold"/>
    <property type="match status" value="1"/>
</dbReference>